<evidence type="ECO:0000313" key="3">
    <source>
        <dbReference type="Proteomes" id="UP000664940"/>
    </source>
</evidence>
<dbReference type="AlphaFoldDB" id="A0A833ZNX3"/>
<feature type="region of interest" description="Disordered" evidence="1">
    <location>
        <begin position="223"/>
        <end position="258"/>
    </location>
</feature>
<name>A0A833ZNX3_9CHIR</name>
<evidence type="ECO:0000256" key="1">
    <source>
        <dbReference type="SAM" id="MobiDB-lite"/>
    </source>
</evidence>
<protein>
    <submittedName>
        <fullName evidence="2">Uncharacterized protein</fullName>
    </submittedName>
</protein>
<comment type="caution">
    <text evidence="2">The sequence shown here is derived from an EMBL/GenBank/DDBJ whole genome shotgun (WGS) entry which is preliminary data.</text>
</comment>
<evidence type="ECO:0000313" key="2">
    <source>
        <dbReference type="EMBL" id="KAF6094790.1"/>
    </source>
</evidence>
<dbReference type="Proteomes" id="UP000664940">
    <property type="component" value="Unassembled WGS sequence"/>
</dbReference>
<feature type="compositionally biased region" description="Basic residues" evidence="1">
    <location>
        <begin position="243"/>
        <end position="258"/>
    </location>
</feature>
<accession>A0A833ZNX3</accession>
<organism evidence="2 3">
    <name type="scientific">Phyllostomus discolor</name>
    <name type="common">pale spear-nosed bat</name>
    <dbReference type="NCBI Taxonomy" id="89673"/>
    <lineage>
        <taxon>Eukaryota</taxon>
        <taxon>Metazoa</taxon>
        <taxon>Chordata</taxon>
        <taxon>Craniata</taxon>
        <taxon>Vertebrata</taxon>
        <taxon>Euteleostomi</taxon>
        <taxon>Mammalia</taxon>
        <taxon>Eutheria</taxon>
        <taxon>Laurasiatheria</taxon>
        <taxon>Chiroptera</taxon>
        <taxon>Yangochiroptera</taxon>
        <taxon>Phyllostomidae</taxon>
        <taxon>Phyllostominae</taxon>
        <taxon>Phyllostomus</taxon>
    </lineage>
</organism>
<sequence length="258" mass="28805">MPLCPRSAAQALACECWRPPHTARELSRVAWASAVHRDGKGGDATMTFAWQTKSFQNIRLRRGSLKRSVKREAWNYLENMFINSIVLSNWKLPPSCISQMPQLHILPHGTGLYNQVYMRHVPHRRTHRHIHKQAYTHTHTHTHMAAADGGAKSALQDVGGGHQGLGLAGQGSGKAGKRLWDEGPDGGDLAGRGRKPVALESRAASIWPDSRFGTDMPENAAGRVNWEEENSLEQCGPTQLRAEKRRLKRWTRHHSNSA</sequence>
<reference evidence="2 3" key="1">
    <citation type="journal article" date="2020" name="Nature">
        <title>Six reference-quality genomes reveal evolution of bat adaptations.</title>
        <authorList>
            <person name="Jebb D."/>
            <person name="Huang Z."/>
            <person name="Pippel M."/>
            <person name="Hughes G.M."/>
            <person name="Lavrichenko K."/>
            <person name="Devanna P."/>
            <person name="Winkler S."/>
            <person name="Jermiin L.S."/>
            <person name="Skirmuntt E.C."/>
            <person name="Katzourakis A."/>
            <person name="Burkitt-Gray L."/>
            <person name="Ray D.A."/>
            <person name="Sullivan K.A.M."/>
            <person name="Roscito J.G."/>
            <person name="Kirilenko B.M."/>
            <person name="Davalos L.M."/>
            <person name="Corthals A.P."/>
            <person name="Power M.L."/>
            <person name="Jones G."/>
            <person name="Ransome R.D."/>
            <person name="Dechmann D.K.N."/>
            <person name="Locatelli A.G."/>
            <person name="Puechmaille S.J."/>
            <person name="Fedrigo O."/>
            <person name="Jarvis E.D."/>
            <person name="Hiller M."/>
            <person name="Vernes S.C."/>
            <person name="Myers E.W."/>
            <person name="Teeling E.C."/>
        </authorList>
    </citation>
    <scope>NUCLEOTIDE SEQUENCE [LARGE SCALE GENOMIC DNA]</scope>
    <source>
        <strain evidence="2">Bat1K_MPI-CBG_1</strain>
    </source>
</reference>
<dbReference type="EMBL" id="JABVXQ010000008">
    <property type="protein sequence ID" value="KAF6094790.1"/>
    <property type="molecule type" value="Genomic_DNA"/>
</dbReference>
<proteinExistence type="predicted"/>
<gene>
    <name evidence="2" type="ORF">HJG60_011885</name>
</gene>